<evidence type="ECO:0000313" key="1">
    <source>
        <dbReference type="EMBL" id="GLQ53768.1"/>
    </source>
</evidence>
<gene>
    <name evidence="1" type="ORF">GCM10010862_10270</name>
</gene>
<dbReference type="EMBL" id="BSNS01000006">
    <property type="protein sequence ID" value="GLQ53768.1"/>
    <property type="molecule type" value="Genomic_DNA"/>
</dbReference>
<comment type="caution">
    <text evidence="1">The sequence shown here is derived from an EMBL/GenBank/DDBJ whole genome shotgun (WGS) entry which is preliminary data.</text>
</comment>
<proteinExistence type="predicted"/>
<reference evidence="2" key="1">
    <citation type="journal article" date="2019" name="Int. J. Syst. Evol. Microbiol.">
        <title>The Global Catalogue of Microorganisms (GCM) 10K type strain sequencing project: providing services to taxonomists for standard genome sequencing and annotation.</title>
        <authorList>
            <consortium name="The Broad Institute Genomics Platform"/>
            <consortium name="The Broad Institute Genome Sequencing Center for Infectious Disease"/>
            <person name="Wu L."/>
            <person name="Ma J."/>
        </authorList>
    </citation>
    <scope>NUCLEOTIDE SEQUENCE [LARGE SCALE GENOMIC DNA]</scope>
    <source>
        <strain evidence="2">NBRC 112416</strain>
    </source>
</reference>
<organism evidence="1 2">
    <name type="scientific">Devosia nitrariae</name>
    <dbReference type="NCBI Taxonomy" id="2071872"/>
    <lineage>
        <taxon>Bacteria</taxon>
        <taxon>Pseudomonadati</taxon>
        <taxon>Pseudomonadota</taxon>
        <taxon>Alphaproteobacteria</taxon>
        <taxon>Hyphomicrobiales</taxon>
        <taxon>Devosiaceae</taxon>
        <taxon>Devosia</taxon>
    </lineage>
</organism>
<protein>
    <submittedName>
        <fullName evidence="1">Uncharacterized protein</fullName>
    </submittedName>
</protein>
<accession>A0ABQ5W221</accession>
<name>A0ABQ5W221_9HYPH</name>
<keyword evidence="2" id="KW-1185">Reference proteome</keyword>
<evidence type="ECO:0000313" key="2">
    <source>
        <dbReference type="Proteomes" id="UP001156691"/>
    </source>
</evidence>
<sequence length="61" mass="7071">MEGREAELSRWLRDNAPECFEEQKHLDAGSSERAYWHHGYLMAIRDVLALLDRSSASTKVH</sequence>
<dbReference type="Proteomes" id="UP001156691">
    <property type="component" value="Unassembled WGS sequence"/>
</dbReference>